<dbReference type="RefSeq" id="WP_034193187.1">
    <property type="nucleotide sequence ID" value="NZ_CP013420.1"/>
</dbReference>
<reference evidence="2 3" key="1">
    <citation type="submission" date="2015-12" db="EMBL/GenBank/DDBJ databases">
        <title>Diversity of Burkholderia near neighbor genomes.</title>
        <authorList>
            <person name="Sahl J."/>
            <person name="Wagner D."/>
            <person name="Keim P."/>
        </authorList>
    </citation>
    <scope>NUCLEOTIDE SEQUENCE [LARGE SCALE GENOMIC DNA]</scope>
    <source>
        <strain evidence="2 3">MSMB0783</strain>
    </source>
</reference>
<evidence type="ECO:0000256" key="1">
    <source>
        <dbReference type="SAM" id="Phobius"/>
    </source>
</evidence>
<keyword evidence="1" id="KW-0472">Membrane</keyword>
<keyword evidence="1" id="KW-0812">Transmembrane</keyword>
<name>A0A1B4LAY1_9BURK</name>
<dbReference type="AlphaFoldDB" id="A0A1B4LAY1"/>
<keyword evidence="1" id="KW-1133">Transmembrane helix</keyword>
<feature type="transmembrane region" description="Helical" evidence="1">
    <location>
        <begin position="27"/>
        <end position="46"/>
    </location>
</feature>
<protein>
    <submittedName>
        <fullName evidence="2">Holin</fullName>
    </submittedName>
</protein>
<dbReference type="GO" id="GO:0140911">
    <property type="term" value="F:pore-forming activity"/>
    <property type="evidence" value="ECO:0007669"/>
    <property type="project" value="InterPro"/>
</dbReference>
<proteinExistence type="predicted"/>
<evidence type="ECO:0000313" key="3">
    <source>
        <dbReference type="Proteomes" id="UP000243680"/>
    </source>
</evidence>
<dbReference type="InterPro" id="IPR007054">
    <property type="entry name" value="Lysis_S"/>
</dbReference>
<dbReference type="EMBL" id="CP013420">
    <property type="protein sequence ID" value="AOJ74328.1"/>
    <property type="molecule type" value="Genomic_DNA"/>
</dbReference>
<dbReference type="GO" id="GO:0001907">
    <property type="term" value="P:symbiont-mediated killing of host cell"/>
    <property type="evidence" value="ECO:0007669"/>
    <property type="project" value="InterPro"/>
</dbReference>
<dbReference type="Proteomes" id="UP000243680">
    <property type="component" value="Chromosome 1"/>
</dbReference>
<dbReference type="Pfam" id="PF04971">
    <property type="entry name" value="Phage_holin_2_1"/>
    <property type="match status" value="1"/>
</dbReference>
<accession>A0A1B4LAY1</accession>
<sequence>MQVSPTEAASYAGSGVALGASLTLTQVGVIVGIATAILTFASNLYFQWRDDQRKQRESDLRIEDMEKHDG</sequence>
<organism evidence="2 3">
    <name type="scientific">Burkholderia ubonensis</name>
    <dbReference type="NCBI Taxonomy" id="101571"/>
    <lineage>
        <taxon>Bacteria</taxon>
        <taxon>Pseudomonadati</taxon>
        <taxon>Pseudomonadota</taxon>
        <taxon>Betaproteobacteria</taxon>
        <taxon>Burkholderiales</taxon>
        <taxon>Burkholderiaceae</taxon>
        <taxon>Burkholderia</taxon>
        <taxon>Burkholderia cepacia complex</taxon>
    </lineage>
</organism>
<gene>
    <name evidence="2" type="ORF">WJ35_04040</name>
</gene>
<evidence type="ECO:0000313" key="2">
    <source>
        <dbReference type="EMBL" id="AOJ74328.1"/>
    </source>
</evidence>